<dbReference type="SUPFAM" id="SSF50630">
    <property type="entry name" value="Acid proteases"/>
    <property type="match status" value="1"/>
</dbReference>
<evidence type="ECO:0000256" key="1">
    <source>
        <dbReference type="ARBA" id="ARBA00007447"/>
    </source>
</evidence>
<dbReference type="CDD" id="cd05471">
    <property type="entry name" value="pepsin_like"/>
    <property type="match status" value="1"/>
</dbReference>
<evidence type="ECO:0000313" key="4">
    <source>
        <dbReference type="Proteomes" id="UP000054279"/>
    </source>
</evidence>
<dbReference type="Proteomes" id="UP000054279">
    <property type="component" value="Unassembled WGS sequence"/>
</dbReference>
<dbReference type="OrthoDB" id="3089at2759"/>
<name>A0A0C9VK91_SPHS4</name>
<dbReference type="AlphaFoldDB" id="A0A0C9VK91"/>
<dbReference type="PANTHER" id="PTHR47966">
    <property type="entry name" value="BETA-SITE APP-CLEAVING ENZYME, ISOFORM A-RELATED"/>
    <property type="match status" value="1"/>
</dbReference>
<dbReference type="GO" id="GO:0004190">
    <property type="term" value="F:aspartic-type endopeptidase activity"/>
    <property type="evidence" value="ECO:0007669"/>
    <property type="project" value="InterPro"/>
</dbReference>
<dbReference type="GO" id="GO:0006508">
    <property type="term" value="P:proteolysis"/>
    <property type="evidence" value="ECO:0007669"/>
    <property type="project" value="InterPro"/>
</dbReference>
<feature type="domain" description="Peptidase A1" evidence="2">
    <location>
        <begin position="35"/>
        <end position="393"/>
    </location>
</feature>
<evidence type="ECO:0000259" key="2">
    <source>
        <dbReference type="PROSITE" id="PS51767"/>
    </source>
</evidence>
<dbReference type="InterPro" id="IPR021109">
    <property type="entry name" value="Peptidase_aspartic_dom_sf"/>
</dbReference>
<dbReference type="Gene3D" id="2.40.70.10">
    <property type="entry name" value="Acid Proteases"/>
    <property type="match status" value="1"/>
</dbReference>
<evidence type="ECO:0000313" key="3">
    <source>
        <dbReference type="EMBL" id="KIJ42072.1"/>
    </source>
</evidence>
<dbReference type="Pfam" id="PF00026">
    <property type="entry name" value="Asp"/>
    <property type="match status" value="1"/>
</dbReference>
<accession>A0A0C9VK91</accession>
<sequence length="393" mass="42136">MSLPIKKSAVHSLRKGKRSLRTSIIGLGDFLDLSYSVEMIIGGVQVPLQLDTGSADLWSVGTNCTQYRRLSLNQDVYIQADRTRFELTYGDAFSHTAVTGLIVPGPVILTGIKLDTQFFSATNFTNNSVTFQGLMGILGVGFHVNSGLLQTVARREIDPVLTGFGITDFINSQLATQGPFLSHLIATGRLDQPMITITLQRDSVDIGGNVGQLTIGKLPDGVSNNFLTWVPVQRSAIDDAGVIEPSDSPNEIYPGFWEVMIDDVILIGQVLPKPDTPVPYTALIDTDLQLLPNCTVAAVTSTTPPEKGAGWSWILGDVFLKSNLVAFYYGNLTHPSVDPPRIGFLSTVLINVDELYISAINSAVASGTLKISSELAPTGTFTAASTKSVGVGF</sequence>
<gene>
    <name evidence="3" type="ORF">M422DRAFT_254768</name>
</gene>
<dbReference type="PROSITE" id="PS51767">
    <property type="entry name" value="PEPTIDASE_A1"/>
    <property type="match status" value="1"/>
</dbReference>
<dbReference type="InterPro" id="IPR001461">
    <property type="entry name" value="Aspartic_peptidase_A1"/>
</dbReference>
<protein>
    <recommendedName>
        <fullName evidence="2">Peptidase A1 domain-containing protein</fullName>
    </recommendedName>
</protein>
<reference evidence="3 4" key="1">
    <citation type="submission" date="2014-06" db="EMBL/GenBank/DDBJ databases">
        <title>Evolutionary Origins and Diversification of the Mycorrhizal Mutualists.</title>
        <authorList>
            <consortium name="DOE Joint Genome Institute"/>
            <consortium name="Mycorrhizal Genomics Consortium"/>
            <person name="Kohler A."/>
            <person name="Kuo A."/>
            <person name="Nagy L.G."/>
            <person name="Floudas D."/>
            <person name="Copeland A."/>
            <person name="Barry K.W."/>
            <person name="Cichocki N."/>
            <person name="Veneault-Fourrey C."/>
            <person name="LaButti K."/>
            <person name="Lindquist E.A."/>
            <person name="Lipzen A."/>
            <person name="Lundell T."/>
            <person name="Morin E."/>
            <person name="Murat C."/>
            <person name="Riley R."/>
            <person name="Ohm R."/>
            <person name="Sun H."/>
            <person name="Tunlid A."/>
            <person name="Henrissat B."/>
            <person name="Grigoriev I.V."/>
            <person name="Hibbett D.S."/>
            <person name="Martin F."/>
        </authorList>
    </citation>
    <scope>NUCLEOTIDE SEQUENCE [LARGE SCALE GENOMIC DNA]</scope>
    <source>
        <strain evidence="3 4">SS14</strain>
    </source>
</reference>
<proteinExistence type="inferred from homology"/>
<keyword evidence="4" id="KW-1185">Reference proteome</keyword>
<dbReference type="InterPro" id="IPR033121">
    <property type="entry name" value="PEPTIDASE_A1"/>
</dbReference>
<dbReference type="InterPro" id="IPR034164">
    <property type="entry name" value="Pepsin-like_dom"/>
</dbReference>
<dbReference type="EMBL" id="KN837132">
    <property type="protein sequence ID" value="KIJ42072.1"/>
    <property type="molecule type" value="Genomic_DNA"/>
</dbReference>
<comment type="similarity">
    <text evidence="1">Belongs to the peptidase A1 family.</text>
</comment>
<dbReference type="PANTHER" id="PTHR47966:SF51">
    <property type="entry name" value="BETA-SITE APP-CLEAVING ENZYME, ISOFORM A-RELATED"/>
    <property type="match status" value="1"/>
</dbReference>
<organism evidence="3 4">
    <name type="scientific">Sphaerobolus stellatus (strain SS14)</name>
    <dbReference type="NCBI Taxonomy" id="990650"/>
    <lineage>
        <taxon>Eukaryota</taxon>
        <taxon>Fungi</taxon>
        <taxon>Dikarya</taxon>
        <taxon>Basidiomycota</taxon>
        <taxon>Agaricomycotina</taxon>
        <taxon>Agaricomycetes</taxon>
        <taxon>Phallomycetidae</taxon>
        <taxon>Geastrales</taxon>
        <taxon>Sphaerobolaceae</taxon>
        <taxon>Sphaerobolus</taxon>
    </lineage>
</organism>
<dbReference type="HOGENOM" id="CLU_021426_0_0_1"/>